<dbReference type="GeneID" id="20192351"/>
<evidence type="ECO:0000313" key="2">
    <source>
        <dbReference type="Proteomes" id="UP000018817"/>
    </source>
</evidence>
<organism evidence="1 2">
    <name type="scientific">Phytophthora nicotianae (strain INRA-310)</name>
    <name type="common">Phytophthora parasitica</name>
    <dbReference type="NCBI Taxonomy" id="761204"/>
    <lineage>
        <taxon>Eukaryota</taxon>
        <taxon>Sar</taxon>
        <taxon>Stramenopiles</taxon>
        <taxon>Oomycota</taxon>
        <taxon>Peronosporomycetes</taxon>
        <taxon>Peronosporales</taxon>
        <taxon>Peronosporaceae</taxon>
        <taxon>Phytophthora</taxon>
    </lineage>
</organism>
<name>W2PUX7_PHYN3</name>
<dbReference type="SUPFAM" id="SSF54160">
    <property type="entry name" value="Chromo domain-like"/>
    <property type="match status" value="1"/>
</dbReference>
<dbReference type="AlphaFoldDB" id="W2PUX7"/>
<dbReference type="OMA" id="CYRELTW"/>
<protein>
    <recommendedName>
        <fullName evidence="3">Chromo domain-containing protein</fullName>
    </recommendedName>
</protein>
<dbReference type="InterPro" id="IPR016197">
    <property type="entry name" value="Chromo-like_dom_sf"/>
</dbReference>
<dbReference type="EMBL" id="KI669609">
    <property type="protein sequence ID" value="ETN03820.1"/>
    <property type="molecule type" value="Genomic_DNA"/>
</dbReference>
<dbReference type="OrthoDB" id="128504at2759"/>
<reference evidence="2" key="1">
    <citation type="submission" date="2011-12" db="EMBL/GenBank/DDBJ databases">
        <authorList>
            <consortium name="The Broad Institute Genome Sequencing Platform"/>
            <person name="Russ C."/>
            <person name="Tyler B."/>
            <person name="Panabieres F."/>
            <person name="Shan W."/>
            <person name="Tripathy S."/>
            <person name="Grunwald N."/>
            <person name="Machado M."/>
            <person name="Young S.K."/>
            <person name="Zeng Q."/>
            <person name="Gargeya S."/>
            <person name="Fitzgerald M."/>
            <person name="Haas B."/>
            <person name="Abouelleil A."/>
            <person name="Alvarado L."/>
            <person name="Arachchi H.M."/>
            <person name="Berlin A."/>
            <person name="Chapman S.B."/>
            <person name="Gearin G."/>
            <person name="Goldberg J."/>
            <person name="Griggs A."/>
            <person name="Gujja S."/>
            <person name="Hansen M."/>
            <person name="Heiman D."/>
            <person name="Howarth C."/>
            <person name="Larimer J."/>
            <person name="Lui A."/>
            <person name="MacDonald P.J.P."/>
            <person name="McCowen C."/>
            <person name="Montmayeur A."/>
            <person name="Murphy C."/>
            <person name="Neiman D."/>
            <person name="Pearson M."/>
            <person name="Priest M."/>
            <person name="Roberts A."/>
            <person name="Saif S."/>
            <person name="Shea T."/>
            <person name="Sisk P."/>
            <person name="Stolte C."/>
            <person name="Sykes S."/>
            <person name="Wortman J."/>
            <person name="Nusbaum C."/>
            <person name="Birren B."/>
        </authorList>
    </citation>
    <scope>NUCLEOTIDE SEQUENCE [LARGE SCALE GENOMIC DNA]</scope>
    <source>
        <strain evidence="2">INRA-310</strain>
    </source>
</reference>
<dbReference type="VEuPathDB" id="FungiDB:PPTG_23752"/>
<gene>
    <name evidence="1" type="ORF">PPTG_23752</name>
</gene>
<accession>W2PUX7</accession>
<proteinExistence type="predicted"/>
<evidence type="ECO:0000313" key="1">
    <source>
        <dbReference type="EMBL" id="ETN03820.1"/>
    </source>
</evidence>
<dbReference type="Proteomes" id="UP000018817">
    <property type="component" value="Unassembled WGS sequence"/>
</dbReference>
<dbReference type="RefSeq" id="XP_008911047.1">
    <property type="nucleotide sequence ID" value="XM_008912799.1"/>
</dbReference>
<reference evidence="1 2" key="2">
    <citation type="submission" date="2013-11" db="EMBL/GenBank/DDBJ databases">
        <title>The Genome Sequence of Phytophthora parasitica INRA-310.</title>
        <authorList>
            <consortium name="The Broad Institute Genomics Platform"/>
            <person name="Russ C."/>
            <person name="Tyler B."/>
            <person name="Panabieres F."/>
            <person name="Shan W."/>
            <person name="Tripathy S."/>
            <person name="Grunwald N."/>
            <person name="Machado M."/>
            <person name="Johnson C.S."/>
            <person name="Arredondo F."/>
            <person name="Hong C."/>
            <person name="Coffey M."/>
            <person name="Young S.K."/>
            <person name="Zeng Q."/>
            <person name="Gargeya S."/>
            <person name="Fitzgerald M."/>
            <person name="Abouelleil A."/>
            <person name="Alvarado L."/>
            <person name="Chapman S.B."/>
            <person name="Gainer-Dewar J."/>
            <person name="Goldberg J."/>
            <person name="Griggs A."/>
            <person name="Gujja S."/>
            <person name="Hansen M."/>
            <person name="Howarth C."/>
            <person name="Imamovic A."/>
            <person name="Ireland A."/>
            <person name="Larimer J."/>
            <person name="McCowan C."/>
            <person name="Murphy C."/>
            <person name="Pearson M."/>
            <person name="Poon T.W."/>
            <person name="Priest M."/>
            <person name="Roberts A."/>
            <person name="Saif S."/>
            <person name="Shea T."/>
            <person name="Sykes S."/>
            <person name="Wortman J."/>
            <person name="Nusbaum C."/>
            <person name="Birren B."/>
        </authorList>
    </citation>
    <scope>NUCLEOTIDE SEQUENCE [LARGE SCALE GENOMIC DNA]</scope>
    <source>
        <strain evidence="1 2">INRA-310</strain>
    </source>
</reference>
<sequence length="116" mass="13974">MPPHNKRKKHVRNFKRKIDGSFYQLKINFNLPTKPPSNEEIRTSNVEVHRETGLFNGTRARRGRNGELYDIELLYAKRWVHNLEFYLVQWVCYRELTWGPAKHLPWKMKVDINVVL</sequence>
<evidence type="ECO:0008006" key="3">
    <source>
        <dbReference type="Google" id="ProtNLM"/>
    </source>
</evidence>